<evidence type="ECO:0000256" key="2">
    <source>
        <dbReference type="SAM" id="Phobius"/>
    </source>
</evidence>
<keyword evidence="2" id="KW-0472">Membrane</keyword>
<organism evidence="3 4">
    <name type="scientific">Mycolicibacterium tokaiense</name>
    <dbReference type="NCBI Taxonomy" id="39695"/>
    <lineage>
        <taxon>Bacteria</taxon>
        <taxon>Bacillati</taxon>
        <taxon>Actinomycetota</taxon>
        <taxon>Actinomycetes</taxon>
        <taxon>Mycobacteriales</taxon>
        <taxon>Mycobacteriaceae</taxon>
        <taxon>Mycolicibacterium</taxon>
    </lineage>
</organism>
<reference evidence="3 4" key="1">
    <citation type="submission" date="2018-06" db="EMBL/GenBank/DDBJ databases">
        <authorList>
            <consortium name="Pathogen Informatics"/>
            <person name="Doyle S."/>
        </authorList>
    </citation>
    <scope>NUCLEOTIDE SEQUENCE [LARGE SCALE GENOMIC DNA]</scope>
    <source>
        <strain evidence="3 4">NCTC10821</strain>
    </source>
</reference>
<gene>
    <name evidence="3" type="ORF">NCTC10821_02938</name>
</gene>
<feature type="transmembrane region" description="Helical" evidence="2">
    <location>
        <begin position="80"/>
        <end position="98"/>
    </location>
</feature>
<sequence>MEDIRWSVSAATSNSEHGVERDMSSRASGRTASCSTVSVASAHASSSTGGVNVCVYVGSAMVSRYARSPTGTSVEPMKRFLLALLAAVAVLTGCATTVDGVVAQTTEPVRVDGMTCAEFADLSEKDRRAVIDEILADENVQQPVFVFGLAQVICQAIPEADLKEVLLGFAGP</sequence>
<keyword evidence="2" id="KW-0812">Transmembrane</keyword>
<evidence type="ECO:0000313" key="3">
    <source>
        <dbReference type="EMBL" id="STZ59406.1"/>
    </source>
</evidence>
<protein>
    <submittedName>
        <fullName evidence="3">Uncharacterized protein</fullName>
    </submittedName>
</protein>
<evidence type="ECO:0000313" key="4">
    <source>
        <dbReference type="Proteomes" id="UP000254978"/>
    </source>
</evidence>
<dbReference type="AlphaFoldDB" id="A0A378TIM7"/>
<dbReference type="Proteomes" id="UP000254978">
    <property type="component" value="Unassembled WGS sequence"/>
</dbReference>
<keyword evidence="4" id="KW-1185">Reference proteome</keyword>
<evidence type="ECO:0000256" key="1">
    <source>
        <dbReference type="SAM" id="MobiDB-lite"/>
    </source>
</evidence>
<name>A0A378TIM7_9MYCO</name>
<feature type="region of interest" description="Disordered" evidence="1">
    <location>
        <begin position="1"/>
        <end position="27"/>
    </location>
</feature>
<accession>A0A378TIM7</accession>
<dbReference type="EMBL" id="UGQT01000001">
    <property type="protein sequence ID" value="STZ59406.1"/>
    <property type="molecule type" value="Genomic_DNA"/>
</dbReference>
<proteinExistence type="predicted"/>
<keyword evidence="2" id="KW-1133">Transmembrane helix</keyword>